<dbReference type="EMBL" id="KI392614">
    <property type="protein sequence ID" value="ERN12418.1"/>
    <property type="molecule type" value="Genomic_DNA"/>
</dbReference>
<reference evidence="4" key="1">
    <citation type="journal article" date="2013" name="Science">
        <title>The Amborella genome and the evolution of flowering plants.</title>
        <authorList>
            <consortium name="Amborella Genome Project"/>
        </authorList>
    </citation>
    <scope>NUCLEOTIDE SEQUENCE [LARGE SCALE GENOMIC DNA]</scope>
</reference>
<dbReference type="PANTHER" id="PTHR16019">
    <property type="entry name" value="SYNAPSE-ASSOCIATED PROTEIN"/>
    <property type="match status" value="1"/>
</dbReference>
<proteinExistence type="predicted"/>
<name>W1PWA3_AMBTC</name>
<feature type="compositionally biased region" description="Acidic residues" evidence="1">
    <location>
        <begin position="480"/>
        <end position="498"/>
    </location>
</feature>
<dbReference type="OrthoDB" id="73788at2759"/>
<evidence type="ECO:0000256" key="1">
    <source>
        <dbReference type="SAM" id="MobiDB-lite"/>
    </source>
</evidence>
<dbReference type="AlphaFoldDB" id="W1PWA3"/>
<feature type="compositionally biased region" description="Basic and acidic residues" evidence="1">
    <location>
        <begin position="404"/>
        <end position="430"/>
    </location>
</feature>
<keyword evidence="4" id="KW-1185">Reference proteome</keyword>
<dbReference type="KEGG" id="atr:18440636"/>
<organism evidence="3 4">
    <name type="scientific">Amborella trichopoda</name>
    <dbReference type="NCBI Taxonomy" id="13333"/>
    <lineage>
        <taxon>Eukaryota</taxon>
        <taxon>Viridiplantae</taxon>
        <taxon>Streptophyta</taxon>
        <taxon>Embryophyta</taxon>
        <taxon>Tracheophyta</taxon>
        <taxon>Spermatophyta</taxon>
        <taxon>Magnoliopsida</taxon>
        <taxon>Amborellales</taxon>
        <taxon>Amborellaceae</taxon>
        <taxon>Amborella</taxon>
    </lineage>
</organism>
<feature type="compositionally biased region" description="Basic and acidic residues" evidence="1">
    <location>
        <begin position="17"/>
        <end position="26"/>
    </location>
</feature>
<gene>
    <name evidence="3" type="ORF">AMTR_s00025p00132420</name>
</gene>
<feature type="region of interest" description="Disordered" evidence="1">
    <location>
        <begin position="1"/>
        <end position="53"/>
    </location>
</feature>
<dbReference type="SMART" id="SM00751">
    <property type="entry name" value="BSD"/>
    <property type="match status" value="1"/>
</dbReference>
<dbReference type="Gene3D" id="1.10.3970.10">
    <property type="entry name" value="BSD domain"/>
    <property type="match status" value="1"/>
</dbReference>
<feature type="region of interest" description="Disordered" evidence="1">
    <location>
        <begin position="353"/>
        <end position="498"/>
    </location>
</feature>
<accession>W1PWA3</accession>
<dbReference type="eggNOG" id="KOG2690">
    <property type="taxonomic scope" value="Eukaryota"/>
</dbReference>
<sequence>MNFFKSVFAEDPNDYSAEDRETHQDEELSPDPDPPQKPRPTSNPKSSPWSFGGLIKTLSEKSEGVLETYRRDLEEFSSGLKQETAAIREAATRAVKDLPGSLEAGASVAQESLESVGQALDDLIAQGKEVLISSESSNQDFSFSHGHSSGYSNPGLGQTPVRYSRLDAQIRILQGDLNTYCEEPEDLVDFDKWRLGFVLEDKKNEIEVVCGESNGVMEGILGKLVPRVVDYETFWTRYFYRVHKLKQAEGARADLVKRVISREEEEELSWEVDDDEFPAIDPKDGVSGSMEPATRATDKVAGYSKSHLEGELIDESETQNVVASTLGNRNMGDADYSKKSNFEETLKLSMSNLGNNEMGSGDYNKKMNADSSVSREFEKKSDTNEASKEVEKEAMVEESGVKPSSDKGTVEDKMIVDGKADTGESSKDSDFSAVSSQPSIQEEDDLGWDEIEDLGEHDDKKESRSGSPIRIDIRKRLSAADEDDDLSWDVEDDDSVKS</sequence>
<feature type="domain" description="BSD" evidence="2">
    <location>
        <begin position="193"/>
        <end position="246"/>
    </location>
</feature>
<dbReference type="Proteomes" id="UP000017836">
    <property type="component" value="Unassembled WGS sequence"/>
</dbReference>
<protein>
    <recommendedName>
        <fullName evidence="2">BSD domain-containing protein</fullName>
    </recommendedName>
</protein>
<dbReference type="PANTHER" id="PTHR16019:SF5">
    <property type="entry name" value="BSD DOMAIN-CONTAINING PROTEIN 1"/>
    <property type="match status" value="1"/>
</dbReference>
<evidence type="ECO:0000313" key="4">
    <source>
        <dbReference type="Proteomes" id="UP000017836"/>
    </source>
</evidence>
<dbReference type="HOGENOM" id="CLU_033676_0_1_1"/>
<feature type="compositionally biased region" description="Acidic residues" evidence="1">
    <location>
        <begin position="441"/>
        <end position="456"/>
    </location>
</feature>
<dbReference type="SUPFAM" id="SSF140383">
    <property type="entry name" value="BSD domain-like"/>
    <property type="match status" value="1"/>
</dbReference>
<dbReference type="Pfam" id="PF03909">
    <property type="entry name" value="BSD"/>
    <property type="match status" value="1"/>
</dbReference>
<dbReference type="Gramene" id="ERN12418">
    <property type="protein sequence ID" value="ERN12418"/>
    <property type="gene ID" value="AMTR_s00025p00132420"/>
</dbReference>
<evidence type="ECO:0000313" key="3">
    <source>
        <dbReference type="EMBL" id="ERN12418.1"/>
    </source>
</evidence>
<dbReference type="OMA" id="HIFDRAK"/>
<dbReference type="PROSITE" id="PS50858">
    <property type="entry name" value="BSD"/>
    <property type="match status" value="1"/>
</dbReference>
<evidence type="ECO:0000259" key="2">
    <source>
        <dbReference type="PROSITE" id="PS50858"/>
    </source>
</evidence>
<dbReference type="InterPro" id="IPR005607">
    <property type="entry name" value="BSD_dom"/>
</dbReference>
<dbReference type="InterPro" id="IPR051494">
    <property type="entry name" value="BSD_domain-containing"/>
</dbReference>
<dbReference type="STRING" id="13333.W1PWA3"/>
<dbReference type="GO" id="GO:0005737">
    <property type="term" value="C:cytoplasm"/>
    <property type="evidence" value="ECO:0000318"/>
    <property type="project" value="GO_Central"/>
</dbReference>
<feature type="compositionally biased region" description="Basic and acidic residues" evidence="1">
    <location>
        <begin position="363"/>
        <end position="395"/>
    </location>
</feature>
<dbReference type="InterPro" id="IPR035925">
    <property type="entry name" value="BSD_dom_sf"/>
</dbReference>